<evidence type="ECO:0000256" key="10">
    <source>
        <dbReference type="SAM" id="Phobius"/>
    </source>
</evidence>
<gene>
    <name evidence="12" type="ORF">DPMN_067293</name>
</gene>
<accession>A0A9D3YXQ8</accession>
<feature type="transmembrane region" description="Helical" evidence="10">
    <location>
        <begin position="52"/>
        <end position="73"/>
    </location>
</feature>
<feature type="domain" description="G-protein coupled receptors family 1 profile" evidence="11">
    <location>
        <begin position="33"/>
        <end position="396"/>
    </location>
</feature>
<evidence type="ECO:0000256" key="5">
    <source>
        <dbReference type="ARBA" id="ARBA00023136"/>
    </source>
</evidence>
<dbReference type="AlphaFoldDB" id="A0A9D3YXQ8"/>
<dbReference type="SUPFAM" id="SSF81321">
    <property type="entry name" value="Family A G protein-coupled receptor-like"/>
    <property type="match status" value="1"/>
</dbReference>
<evidence type="ECO:0000256" key="7">
    <source>
        <dbReference type="ARBA" id="ARBA00023224"/>
    </source>
</evidence>
<organism evidence="12 13">
    <name type="scientific">Dreissena polymorpha</name>
    <name type="common">Zebra mussel</name>
    <name type="synonym">Mytilus polymorpha</name>
    <dbReference type="NCBI Taxonomy" id="45954"/>
    <lineage>
        <taxon>Eukaryota</taxon>
        <taxon>Metazoa</taxon>
        <taxon>Spiralia</taxon>
        <taxon>Lophotrochozoa</taxon>
        <taxon>Mollusca</taxon>
        <taxon>Bivalvia</taxon>
        <taxon>Autobranchia</taxon>
        <taxon>Heteroconchia</taxon>
        <taxon>Euheterodonta</taxon>
        <taxon>Imparidentia</taxon>
        <taxon>Neoheterodontei</taxon>
        <taxon>Myida</taxon>
        <taxon>Dreissenoidea</taxon>
        <taxon>Dreissenidae</taxon>
        <taxon>Dreissena</taxon>
    </lineage>
</organism>
<dbReference type="OrthoDB" id="6152354at2759"/>
<feature type="transmembrane region" description="Helical" evidence="10">
    <location>
        <begin position="93"/>
        <end position="111"/>
    </location>
</feature>
<dbReference type="PROSITE" id="PS00237">
    <property type="entry name" value="G_PROTEIN_RECEP_F1_1"/>
    <property type="match status" value="1"/>
</dbReference>
<keyword evidence="13" id="KW-1185">Reference proteome</keyword>
<dbReference type="EMBL" id="JAIWYP010000014">
    <property type="protein sequence ID" value="KAH3707874.1"/>
    <property type="molecule type" value="Genomic_DNA"/>
</dbReference>
<dbReference type="PANTHER" id="PTHR24238">
    <property type="entry name" value="G-PROTEIN COUPLED RECEPTOR"/>
    <property type="match status" value="1"/>
</dbReference>
<dbReference type="GO" id="GO:0004930">
    <property type="term" value="F:G protein-coupled receptor activity"/>
    <property type="evidence" value="ECO:0007669"/>
    <property type="project" value="UniProtKB-KW"/>
</dbReference>
<keyword evidence="4 8" id="KW-0297">G-protein coupled receptor</keyword>
<dbReference type="Gene3D" id="1.20.1070.10">
    <property type="entry name" value="Rhodopsin 7-helix transmembrane proteins"/>
    <property type="match status" value="1"/>
</dbReference>
<feature type="transmembrane region" description="Helical" evidence="10">
    <location>
        <begin position="131"/>
        <end position="154"/>
    </location>
</feature>
<feature type="transmembrane region" description="Helical" evidence="10">
    <location>
        <begin position="193"/>
        <end position="214"/>
    </location>
</feature>
<comment type="caution">
    <text evidence="12">The sequence shown here is derived from an EMBL/GenBank/DDBJ whole genome shotgun (WGS) entry which is preliminary data.</text>
</comment>
<evidence type="ECO:0000313" key="12">
    <source>
        <dbReference type="EMBL" id="KAH3707874.1"/>
    </source>
</evidence>
<dbReference type="InterPro" id="IPR017452">
    <property type="entry name" value="GPCR_Rhodpsn_7TM"/>
</dbReference>
<evidence type="ECO:0000259" key="11">
    <source>
        <dbReference type="PROSITE" id="PS50262"/>
    </source>
</evidence>
<feature type="region of interest" description="Disordered" evidence="9">
    <location>
        <begin position="249"/>
        <end position="274"/>
    </location>
</feature>
<dbReference type="GO" id="GO:0016020">
    <property type="term" value="C:membrane"/>
    <property type="evidence" value="ECO:0007669"/>
    <property type="project" value="UniProtKB-SubCell"/>
</dbReference>
<dbReference type="CDD" id="cd00637">
    <property type="entry name" value="7tm_classA_rhodopsin-like"/>
    <property type="match status" value="1"/>
</dbReference>
<evidence type="ECO:0000256" key="6">
    <source>
        <dbReference type="ARBA" id="ARBA00023170"/>
    </source>
</evidence>
<evidence type="ECO:0000256" key="4">
    <source>
        <dbReference type="ARBA" id="ARBA00023040"/>
    </source>
</evidence>
<keyword evidence="5 10" id="KW-0472">Membrane</keyword>
<keyword evidence="3 10" id="KW-1133">Transmembrane helix</keyword>
<sequence length="421" mass="47551">MTSAAQDMTNNLKSAALSVTIFVGIEVAVGFVGNLFVLYVFLFRYHTCNFRYFVLCLSFLDFISTLTTMPGEIFSQQNWYTYPFPDICKAKSFFNVYTVTGEAVCLCIIAIDRYRKVCQPFGWQIRPRLALLLCGFIHIAAVAMAVPVSILWGVNSHPEKYNKTTSVNVTVCEKDQEFLQKDNPFEYVTTVEVVVFICLVIMFFLYIFVAKTLILGKNRFQQRTGSQTGIGSNAQVLCTEKELSSDRAQSEDGYCSTSDERKKTDPNGILDREQPQNLSANSCDLSSEVVIEVEDMNVVTTNRGDPGQVSEKASTQIAAAIVHQREDKVRRVRRKTLIMLILTIVFIITAILYLTLLALISRSNDILQNMDYQGKAVYFFFFRLVFINHVINPIVYGCLDEQFKKVMSGVKQSVVTLLKCG</sequence>
<keyword evidence="6 8" id="KW-0675">Receptor</keyword>
<dbReference type="PROSITE" id="PS50262">
    <property type="entry name" value="G_PROTEIN_RECEP_F1_2"/>
    <property type="match status" value="1"/>
</dbReference>
<keyword evidence="2 8" id="KW-0812">Transmembrane</keyword>
<feature type="compositionally biased region" description="Basic and acidic residues" evidence="9">
    <location>
        <begin position="258"/>
        <end position="274"/>
    </location>
</feature>
<name>A0A9D3YXQ8_DREPO</name>
<comment type="subcellular location">
    <subcellularLocation>
        <location evidence="1">Membrane</location>
        <topology evidence="1">Multi-pass membrane protein</topology>
    </subcellularLocation>
</comment>
<reference evidence="12" key="2">
    <citation type="submission" date="2020-11" db="EMBL/GenBank/DDBJ databases">
        <authorList>
            <person name="McCartney M.A."/>
            <person name="Auch B."/>
            <person name="Kono T."/>
            <person name="Mallez S."/>
            <person name="Becker A."/>
            <person name="Gohl D.M."/>
            <person name="Silverstein K.A.T."/>
            <person name="Koren S."/>
            <person name="Bechman K.B."/>
            <person name="Herman A."/>
            <person name="Abrahante J.E."/>
            <person name="Garbe J."/>
        </authorList>
    </citation>
    <scope>NUCLEOTIDE SEQUENCE</scope>
    <source>
        <strain evidence="12">Duluth1</strain>
        <tissue evidence="12">Whole animal</tissue>
    </source>
</reference>
<comment type="similarity">
    <text evidence="8">Belongs to the G-protein coupled receptor 1 family.</text>
</comment>
<proteinExistence type="inferred from homology"/>
<evidence type="ECO:0000256" key="2">
    <source>
        <dbReference type="ARBA" id="ARBA00022692"/>
    </source>
</evidence>
<dbReference type="PRINTS" id="PR00237">
    <property type="entry name" value="GPCRRHODOPSN"/>
</dbReference>
<reference evidence="12" key="1">
    <citation type="journal article" date="2019" name="bioRxiv">
        <title>The Genome of the Zebra Mussel, Dreissena polymorpha: A Resource for Invasive Species Research.</title>
        <authorList>
            <person name="McCartney M.A."/>
            <person name="Auch B."/>
            <person name="Kono T."/>
            <person name="Mallez S."/>
            <person name="Zhang Y."/>
            <person name="Obille A."/>
            <person name="Becker A."/>
            <person name="Abrahante J.E."/>
            <person name="Garbe J."/>
            <person name="Badalamenti J.P."/>
            <person name="Herman A."/>
            <person name="Mangelson H."/>
            <person name="Liachko I."/>
            <person name="Sullivan S."/>
            <person name="Sone E.D."/>
            <person name="Koren S."/>
            <person name="Silverstein K.A.T."/>
            <person name="Beckman K.B."/>
            <person name="Gohl D.M."/>
        </authorList>
    </citation>
    <scope>NUCLEOTIDE SEQUENCE</scope>
    <source>
        <strain evidence="12">Duluth1</strain>
        <tissue evidence="12">Whole animal</tissue>
    </source>
</reference>
<dbReference type="InterPro" id="IPR000276">
    <property type="entry name" value="GPCR_Rhodpsn"/>
</dbReference>
<evidence type="ECO:0000256" key="3">
    <source>
        <dbReference type="ARBA" id="ARBA00022989"/>
    </source>
</evidence>
<evidence type="ECO:0000256" key="8">
    <source>
        <dbReference type="RuleBase" id="RU000688"/>
    </source>
</evidence>
<feature type="transmembrane region" description="Helical" evidence="10">
    <location>
        <begin position="337"/>
        <end position="360"/>
    </location>
</feature>
<evidence type="ECO:0000313" key="13">
    <source>
        <dbReference type="Proteomes" id="UP000828390"/>
    </source>
</evidence>
<evidence type="ECO:0000256" key="1">
    <source>
        <dbReference type="ARBA" id="ARBA00004141"/>
    </source>
</evidence>
<protein>
    <recommendedName>
        <fullName evidence="11">G-protein coupled receptors family 1 profile domain-containing protein</fullName>
    </recommendedName>
</protein>
<evidence type="ECO:0000256" key="9">
    <source>
        <dbReference type="SAM" id="MobiDB-lite"/>
    </source>
</evidence>
<feature type="transmembrane region" description="Helical" evidence="10">
    <location>
        <begin position="380"/>
        <end position="399"/>
    </location>
</feature>
<feature type="transmembrane region" description="Helical" evidence="10">
    <location>
        <begin position="15"/>
        <end position="40"/>
    </location>
</feature>
<keyword evidence="7 8" id="KW-0807">Transducer</keyword>
<dbReference type="Pfam" id="PF00001">
    <property type="entry name" value="7tm_1"/>
    <property type="match status" value="1"/>
</dbReference>
<dbReference type="Proteomes" id="UP000828390">
    <property type="component" value="Unassembled WGS sequence"/>
</dbReference>